<dbReference type="EMBL" id="ML122273">
    <property type="protein sequence ID" value="RPD58768.1"/>
    <property type="molecule type" value="Genomic_DNA"/>
</dbReference>
<name>A0A5C2S690_9APHY</name>
<organism evidence="2 3">
    <name type="scientific">Lentinus tigrinus ALCF2SS1-6</name>
    <dbReference type="NCBI Taxonomy" id="1328759"/>
    <lineage>
        <taxon>Eukaryota</taxon>
        <taxon>Fungi</taxon>
        <taxon>Dikarya</taxon>
        <taxon>Basidiomycota</taxon>
        <taxon>Agaricomycotina</taxon>
        <taxon>Agaricomycetes</taxon>
        <taxon>Polyporales</taxon>
        <taxon>Polyporaceae</taxon>
        <taxon>Lentinus</taxon>
    </lineage>
</organism>
<evidence type="ECO:0000313" key="3">
    <source>
        <dbReference type="Proteomes" id="UP000313359"/>
    </source>
</evidence>
<protein>
    <recommendedName>
        <fullName evidence="4">BTB domain-containing protein</fullName>
    </recommendedName>
</protein>
<keyword evidence="3" id="KW-1185">Reference proteome</keyword>
<dbReference type="STRING" id="1328759.A0A5C2S690"/>
<feature type="region of interest" description="Disordered" evidence="1">
    <location>
        <begin position="39"/>
        <end position="67"/>
    </location>
</feature>
<feature type="region of interest" description="Disordered" evidence="1">
    <location>
        <begin position="1"/>
        <end position="27"/>
    </location>
</feature>
<feature type="compositionally biased region" description="Polar residues" evidence="1">
    <location>
        <begin position="52"/>
        <end position="67"/>
    </location>
</feature>
<evidence type="ECO:0000313" key="2">
    <source>
        <dbReference type="EMBL" id="RPD58768.1"/>
    </source>
</evidence>
<evidence type="ECO:0008006" key="4">
    <source>
        <dbReference type="Google" id="ProtNLM"/>
    </source>
</evidence>
<reference evidence="2" key="1">
    <citation type="journal article" date="2018" name="Genome Biol. Evol.">
        <title>Genomics and development of Lentinus tigrinus, a white-rot wood-decaying mushroom with dimorphic fruiting bodies.</title>
        <authorList>
            <person name="Wu B."/>
            <person name="Xu Z."/>
            <person name="Knudson A."/>
            <person name="Carlson A."/>
            <person name="Chen N."/>
            <person name="Kovaka S."/>
            <person name="LaButti K."/>
            <person name="Lipzen A."/>
            <person name="Pennachio C."/>
            <person name="Riley R."/>
            <person name="Schakwitz W."/>
            <person name="Umezawa K."/>
            <person name="Ohm R.A."/>
            <person name="Grigoriev I.V."/>
            <person name="Nagy L.G."/>
            <person name="Gibbons J."/>
            <person name="Hibbett D."/>
        </authorList>
    </citation>
    <scope>NUCLEOTIDE SEQUENCE [LARGE SCALE GENOMIC DNA]</scope>
    <source>
        <strain evidence="2">ALCF2SS1-6</strain>
    </source>
</reference>
<dbReference type="AlphaFoldDB" id="A0A5C2S690"/>
<dbReference type="Proteomes" id="UP000313359">
    <property type="component" value="Unassembled WGS sequence"/>
</dbReference>
<feature type="compositionally biased region" description="Low complexity" evidence="1">
    <location>
        <begin position="17"/>
        <end position="26"/>
    </location>
</feature>
<dbReference type="OrthoDB" id="3265815at2759"/>
<accession>A0A5C2S690</accession>
<sequence length="349" mass="37460">MEMVQDASYPSPEAAMSSLLPSSLSPDISFQEDVSLPLCPTMQQIPTPPPSETGSPQSPDDASGNTIVSISTTFHPASTIHPTRPDTIFLSSDSVFFYVQAAVVLAKSTNNWNGLLQPAAAPSTHPGPESLDGPKIIPCPEPAAVLNIVLHVAYGLSCASYKPTIDDLSAAVDAMATYGLPPKEHIAPSTPLYALILSQAPIKPIAAYALAAAHNLHSLAVPISSHLLSYPLQSLPEDLAEKIGPLYLKRLFFLHLGRLDALRRLLLPPPHPHPPTDQCGFADQKSLTRAWALASAYLAWDSRPDLPASAIEAAFLPLADRLPCQLCKQSLVDRVKQVIVQWSMVKRSI</sequence>
<proteinExistence type="predicted"/>
<evidence type="ECO:0000256" key="1">
    <source>
        <dbReference type="SAM" id="MobiDB-lite"/>
    </source>
</evidence>
<gene>
    <name evidence="2" type="ORF">L227DRAFT_176544</name>
</gene>